<dbReference type="SUPFAM" id="SSF56112">
    <property type="entry name" value="Protein kinase-like (PK-like)"/>
    <property type="match status" value="1"/>
</dbReference>
<reference evidence="2 3" key="1">
    <citation type="journal article" date="2018" name="Evol. Lett.">
        <title>Horizontal gene cluster transfer increased hallucinogenic mushroom diversity.</title>
        <authorList>
            <person name="Reynolds H.T."/>
            <person name="Vijayakumar V."/>
            <person name="Gluck-Thaler E."/>
            <person name="Korotkin H.B."/>
            <person name="Matheny P.B."/>
            <person name="Slot J.C."/>
        </authorList>
    </citation>
    <scope>NUCLEOTIDE SEQUENCE [LARGE SCALE GENOMIC DNA]</scope>
    <source>
        <strain evidence="2 3">SRW20</strain>
    </source>
</reference>
<dbReference type="STRING" id="231916.A0A409VY75"/>
<dbReference type="InterPro" id="IPR008266">
    <property type="entry name" value="Tyr_kinase_AS"/>
</dbReference>
<dbReference type="PROSITE" id="PS00109">
    <property type="entry name" value="PROTEIN_KINASE_TYR"/>
    <property type="match status" value="1"/>
</dbReference>
<keyword evidence="3" id="KW-1185">Reference proteome</keyword>
<evidence type="ECO:0000313" key="3">
    <source>
        <dbReference type="Proteomes" id="UP000284706"/>
    </source>
</evidence>
<dbReference type="AlphaFoldDB" id="A0A409VY75"/>
<dbReference type="OrthoDB" id="8300194at2759"/>
<dbReference type="InterPro" id="IPR011009">
    <property type="entry name" value="Kinase-like_dom_sf"/>
</dbReference>
<comment type="caution">
    <text evidence="2">The sequence shown here is derived from an EMBL/GenBank/DDBJ whole genome shotgun (WGS) entry which is preliminary data.</text>
</comment>
<dbReference type="EMBL" id="NHYE01005512">
    <property type="protein sequence ID" value="PPQ71206.1"/>
    <property type="molecule type" value="Genomic_DNA"/>
</dbReference>
<evidence type="ECO:0000259" key="1">
    <source>
        <dbReference type="Pfam" id="PF01636"/>
    </source>
</evidence>
<dbReference type="InterPro" id="IPR002575">
    <property type="entry name" value="Aminoglycoside_PTrfase"/>
</dbReference>
<sequence>MQALHEVLSIIREHSNFDAQHLPPLQPSICDSWSDEKILEIFRKARSPEGPGSILNGEECGAVWVICHDTIVKHTRQPYTASLGPSTEYLALCFILQHTSIPVPRVRRLFAYKGYQYIVMEKIDGAPLHEVWPSLTPSQRFGVALTLQDYIRQLRQASAHYARRSCPGPMGPTPRKCLDATWLFDRDRPCGPFESQAKLLGHWNAWFDLPKRNARGSPESTKLVESHPLVLTHGDLSPRNILVGHDGRLWVVDWEWSGFYPPWCEYIMAASAALNDAMPRGWMVQPGTRQAAQSWWNYIPFITGTWPLESRLLLLEGYPALPPEGKI</sequence>
<proteinExistence type="predicted"/>
<dbReference type="InParanoid" id="A0A409VY75"/>
<dbReference type="Proteomes" id="UP000284706">
    <property type="component" value="Unassembled WGS sequence"/>
</dbReference>
<dbReference type="Gene3D" id="3.90.1200.10">
    <property type="match status" value="1"/>
</dbReference>
<dbReference type="CDD" id="cd05120">
    <property type="entry name" value="APH_ChoK_like"/>
    <property type="match status" value="1"/>
</dbReference>
<accession>A0A409VY75</accession>
<dbReference type="InterPro" id="IPR051678">
    <property type="entry name" value="AGP_Transferase"/>
</dbReference>
<gene>
    <name evidence="2" type="ORF">CVT26_011019</name>
</gene>
<dbReference type="PANTHER" id="PTHR21310:SF48">
    <property type="entry name" value="AMINOGLYCOSIDE PHOSPHOTRANSFERASE DOMAIN-CONTAINING PROTEIN"/>
    <property type="match status" value="1"/>
</dbReference>
<organism evidence="2 3">
    <name type="scientific">Gymnopilus dilepis</name>
    <dbReference type="NCBI Taxonomy" id="231916"/>
    <lineage>
        <taxon>Eukaryota</taxon>
        <taxon>Fungi</taxon>
        <taxon>Dikarya</taxon>
        <taxon>Basidiomycota</taxon>
        <taxon>Agaricomycotina</taxon>
        <taxon>Agaricomycetes</taxon>
        <taxon>Agaricomycetidae</taxon>
        <taxon>Agaricales</taxon>
        <taxon>Agaricineae</taxon>
        <taxon>Hymenogastraceae</taxon>
        <taxon>Gymnopilus</taxon>
    </lineage>
</organism>
<name>A0A409VY75_9AGAR</name>
<protein>
    <recommendedName>
        <fullName evidence="1">Aminoglycoside phosphotransferase domain-containing protein</fullName>
    </recommendedName>
</protein>
<dbReference type="PANTHER" id="PTHR21310">
    <property type="entry name" value="AMINOGLYCOSIDE PHOSPHOTRANSFERASE-RELATED-RELATED"/>
    <property type="match status" value="1"/>
</dbReference>
<feature type="domain" description="Aminoglycoside phosphotransferase" evidence="1">
    <location>
        <begin position="86"/>
        <end position="272"/>
    </location>
</feature>
<dbReference type="Pfam" id="PF01636">
    <property type="entry name" value="APH"/>
    <property type="match status" value="1"/>
</dbReference>
<dbReference type="GO" id="GO:0004672">
    <property type="term" value="F:protein kinase activity"/>
    <property type="evidence" value="ECO:0007669"/>
    <property type="project" value="InterPro"/>
</dbReference>
<evidence type="ECO:0000313" key="2">
    <source>
        <dbReference type="EMBL" id="PPQ71206.1"/>
    </source>
</evidence>